<keyword evidence="2" id="KW-1185">Reference proteome</keyword>
<name>A0ACC0B1E9_CATRO</name>
<dbReference type="EMBL" id="CM044704">
    <property type="protein sequence ID" value="KAI5666460.1"/>
    <property type="molecule type" value="Genomic_DNA"/>
</dbReference>
<protein>
    <submittedName>
        <fullName evidence="1">Uncharacterized protein</fullName>
    </submittedName>
</protein>
<accession>A0ACC0B1E9</accession>
<comment type="caution">
    <text evidence="1">The sequence shown here is derived from an EMBL/GenBank/DDBJ whole genome shotgun (WGS) entry which is preliminary data.</text>
</comment>
<gene>
    <name evidence="1" type="ORF">M9H77_16313</name>
</gene>
<dbReference type="Proteomes" id="UP001060085">
    <property type="component" value="Linkage Group LG04"/>
</dbReference>
<organism evidence="1 2">
    <name type="scientific">Catharanthus roseus</name>
    <name type="common">Madagascar periwinkle</name>
    <name type="synonym">Vinca rosea</name>
    <dbReference type="NCBI Taxonomy" id="4058"/>
    <lineage>
        <taxon>Eukaryota</taxon>
        <taxon>Viridiplantae</taxon>
        <taxon>Streptophyta</taxon>
        <taxon>Embryophyta</taxon>
        <taxon>Tracheophyta</taxon>
        <taxon>Spermatophyta</taxon>
        <taxon>Magnoliopsida</taxon>
        <taxon>eudicotyledons</taxon>
        <taxon>Gunneridae</taxon>
        <taxon>Pentapetalae</taxon>
        <taxon>asterids</taxon>
        <taxon>lamiids</taxon>
        <taxon>Gentianales</taxon>
        <taxon>Apocynaceae</taxon>
        <taxon>Rauvolfioideae</taxon>
        <taxon>Vinceae</taxon>
        <taxon>Catharanthinae</taxon>
        <taxon>Catharanthus</taxon>
    </lineage>
</organism>
<evidence type="ECO:0000313" key="1">
    <source>
        <dbReference type="EMBL" id="KAI5666460.1"/>
    </source>
</evidence>
<reference evidence="2" key="1">
    <citation type="journal article" date="2023" name="Nat. Plants">
        <title>Single-cell RNA sequencing provides a high-resolution roadmap for understanding the multicellular compartmentation of specialized metabolism.</title>
        <authorList>
            <person name="Sun S."/>
            <person name="Shen X."/>
            <person name="Li Y."/>
            <person name="Li Y."/>
            <person name="Wang S."/>
            <person name="Li R."/>
            <person name="Zhang H."/>
            <person name="Shen G."/>
            <person name="Guo B."/>
            <person name="Wei J."/>
            <person name="Xu J."/>
            <person name="St-Pierre B."/>
            <person name="Chen S."/>
            <person name="Sun C."/>
        </authorList>
    </citation>
    <scope>NUCLEOTIDE SEQUENCE [LARGE SCALE GENOMIC DNA]</scope>
</reference>
<sequence length="254" mass="27678">MAPKTRSGKKVLGTVVTKKIVKEKVEVVVSPNGESEEDERIREIVSETIRENEKLEIISSSPPSKKSPVKIVTVVDKSGKQNQQSPPPPPAEVDEDDAETQPTSQPEITPTPTPPKLSESKKRKSKSEEKSPKGSTGKRRKKKAKVGGGAEYKRYVFMVMKQVHPDMGISSKAMTIINNLMSDMFERIADEASKLSKYIGRVTLSSLEIQDAVKLVLPGELGKHAIAEGSKAVANYAAYVTGGNNSKFKSKSKS</sequence>
<proteinExistence type="predicted"/>
<evidence type="ECO:0000313" key="2">
    <source>
        <dbReference type="Proteomes" id="UP001060085"/>
    </source>
</evidence>